<comment type="caution">
    <text evidence="1">The sequence shown here is derived from an EMBL/GenBank/DDBJ whole genome shotgun (WGS) entry which is preliminary data.</text>
</comment>
<evidence type="ECO:0000313" key="1">
    <source>
        <dbReference type="EMBL" id="KAF9061844.1"/>
    </source>
</evidence>
<proteinExistence type="predicted"/>
<gene>
    <name evidence="1" type="ORF">BDP27DRAFT_313596</name>
</gene>
<dbReference type="OrthoDB" id="3265206at2759"/>
<keyword evidence="2" id="KW-1185">Reference proteome</keyword>
<name>A0A9P5PAB3_9AGAR</name>
<dbReference type="AlphaFoldDB" id="A0A9P5PAB3"/>
<accession>A0A9P5PAB3</accession>
<evidence type="ECO:0000313" key="2">
    <source>
        <dbReference type="Proteomes" id="UP000772434"/>
    </source>
</evidence>
<dbReference type="EMBL" id="JADNRY010000189">
    <property type="protein sequence ID" value="KAF9061844.1"/>
    <property type="molecule type" value="Genomic_DNA"/>
</dbReference>
<organism evidence="1 2">
    <name type="scientific">Rhodocollybia butyracea</name>
    <dbReference type="NCBI Taxonomy" id="206335"/>
    <lineage>
        <taxon>Eukaryota</taxon>
        <taxon>Fungi</taxon>
        <taxon>Dikarya</taxon>
        <taxon>Basidiomycota</taxon>
        <taxon>Agaricomycotina</taxon>
        <taxon>Agaricomycetes</taxon>
        <taxon>Agaricomycetidae</taxon>
        <taxon>Agaricales</taxon>
        <taxon>Marasmiineae</taxon>
        <taxon>Omphalotaceae</taxon>
        <taxon>Rhodocollybia</taxon>
    </lineage>
</organism>
<dbReference type="Proteomes" id="UP000772434">
    <property type="component" value="Unassembled WGS sequence"/>
</dbReference>
<protein>
    <submittedName>
        <fullName evidence="1">Uncharacterized protein</fullName>
    </submittedName>
</protein>
<sequence>MYDMVSSNGVTLLHEREDLRIVYNTTRPGKFSAICMPDFRPDYASFLPLHHVLESTGIGASMSLSSPSLEMENEPEMTIVLSNLHTDAFPLLSVSSPEYPAPKGALAALIRVKIWGRIIETIWKPSVEIGSPCEHTSLWHCMTHCSPTAFDLIQQVPISSLESDDNTLDSSLAKELNFLMLASDEQLTCEQHLLKNKLERLARLGDSLTKAGSPLERNRVCMVRCGINDGPVDSMIVLATLARKKVYVLHHRCVQQRLVSRVCTD</sequence>
<reference evidence="1" key="1">
    <citation type="submission" date="2020-11" db="EMBL/GenBank/DDBJ databases">
        <authorList>
            <consortium name="DOE Joint Genome Institute"/>
            <person name="Ahrendt S."/>
            <person name="Riley R."/>
            <person name="Andreopoulos W."/>
            <person name="Labutti K."/>
            <person name="Pangilinan J."/>
            <person name="Ruiz-Duenas F.J."/>
            <person name="Barrasa J.M."/>
            <person name="Sanchez-Garcia M."/>
            <person name="Camarero S."/>
            <person name="Miyauchi S."/>
            <person name="Serrano A."/>
            <person name="Linde D."/>
            <person name="Babiker R."/>
            <person name="Drula E."/>
            <person name="Ayuso-Fernandez I."/>
            <person name="Pacheco R."/>
            <person name="Padilla G."/>
            <person name="Ferreira P."/>
            <person name="Barriuso J."/>
            <person name="Kellner H."/>
            <person name="Castanera R."/>
            <person name="Alfaro M."/>
            <person name="Ramirez L."/>
            <person name="Pisabarro A.G."/>
            <person name="Kuo A."/>
            <person name="Tritt A."/>
            <person name="Lipzen A."/>
            <person name="He G."/>
            <person name="Yan M."/>
            <person name="Ng V."/>
            <person name="Cullen D."/>
            <person name="Martin F."/>
            <person name="Rosso M.-N."/>
            <person name="Henrissat B."/>
            <person name="Hibbett D."/>
            <person name="Martinez A.T."/>
            <person name="Grigoriev I.V."/>
        </authorList>
    </citation>
    <scope>NUCLEOTIDE SEQUENCE</scope>
    <source>
        <strain evidence="1">AH 40177</strain>
    </source>
</reference>